<evidence type="ECO:0000313" key="3">
    <source>
        <dbReference type="Proteomes" id="UP000664466"/>
    </source>
</evidence>
<protein>
    <submittedName>
        <fullName evidence="2">Uncharacterized protein</fullName>
    </submittedName>
</protein>
<reference evidence="2" key="2">
    <citation type="submission" date="2021-04" db="EMBL/GenBank/DDBJ databases">
        <title>Complete Genome and methylome analysis of Thiothrix fructosivorans ATCC 49748.</title>
        <authorList>
            <person name="Fomenkov A."/>
            <person name="Sun L."/>
            <person name="Vincze T."/>
            <person name="Grabovich M.Y."/>
            <person name="Roberts R.J."/>
        </authorList>
    </citation>
    <scope>NUCLEOTIDE SEQUENCE</scope>
    <source>
        <strain evidence="2">ATCC 49748</strain>
    </source>
</reference>
<evidence type="ECO:0000313" key="2">
    <source>
        <dbReference type="EMBL" id="QTX12277.1"/>
    </source>
</evidence>
<dbReference type="RefSeq" id="WP_207249930.1">
    <property type="nucleotide sequence ID" value="NZ_JAFMPM010000006.1"/>
</dbReference>
<organism evidence="2">
    <name type="scientific">Thiothrix fructosivorans</name>
    <dbReference type="NCBI Taxonomy" id="111770"/>
    <lineage>
        <taxon>Bacteria</taxon>
        <taxon>Pseudomonadati</taxon>
        <taxon>Pseudomonadota</taxon>
        <taxon>Gammaproteobacteria</taxon>
        <taxon>Thiotrichales</taxon>
        <taxon>Thiotrichaceae</taxon>
        <taxon>Thiothrix</taxon>
    </lineage>
</organism>
<proteinExistence type="predicted"/>
<reference evidence="1 3" key="1">
    <citation type="submission" date="2021-03" db="EMBL/GenBank/DDBJ databases">
        <title>Draft genome and methylome analysis of Thiotrix fructosivoruns ATCC 49748.</title>
        <authorList>
            <person name="Fomenkov A."/>
            <person name="Grabovich M.Y."/>
            <person name="Roberts R.J."/>
        </authorList>
    </citation>
    <scope>NUCLEOTIDE SEQUENCE [LARGE SCALE GENOMIC DNA]</scope>
    <source>
        <strain evidence="1 3">ATCC 49748</strain>
    </source>
</reference>
<keyword evidence="3" id="KW-1185">Reference proteome</keyword>
<dbReference type="EMBL" id="JAFMPM010000006">
    <property type="protein sequence ID" value="MBO0612231.1"/>
    <property type="molecule type" value="Genomic_DNA"/>
</dbReference>
<accession>A0A8B0SRF9</accession>
<gene>
    <name evidence="2" type="ORF">J1836_008120</name>
    <name evidence="1" type="ORF">J1836_04705</name>
</gene>
<dbReference type="Proteomes" id="UP000664466">
    <property type="component" value="Unassembled WGS sequence"/>
</dbReference>
<sequence>MSINISTLATDMTVAFKKEFSIKWSDTKEFAEAESQKLAQSLSMIEALIVSRSINQEQARLLLNIQRNATLMVLLTIEGLGLLAVEHAINAALGVVKSTVNTALGFELI</sequence>
<evidence type="ECO:0000313" key="1">
    <source>
        <dbReference type="EMBL" id="MBO0612231.1"/>
    </source>
</evidence>
<name>A0A8B0SRF9_9GAMM</name>
<dbReference type="EMBL" id="CP072748">
    <property type="protein sequence ID" value="QTX12277.1"/>
    <property type="molecule type" value="Genomic_DNA"/>
</dbReference>
<dbReference type="AlphaFoldDB" id="A0A8B0SRF9"/>